<evidence type="ECO:0000256" key="1">
    <source>
        <dbReference type="ARBA" id="ARBA00022723"/>
    </source>
</evidence>
<dbReference type="GO" id="GO:0008270">
    <property type="term" value="F:zinc ion binding"/>
    <property type="evidence" value="ECO:0007669"/>
    <property type="project" value="UniProtKB-KW"/>
</dbReference>
<dbReference type="Pfam" id="PF00097">
    <property type="entry name" value="zf-C3HC4"/>
    <property type="match status" value="1"/>
</dbReference>
<dbReference type="Proteomes" id="UP000800041">
    <property type="component" value="Unassembled WGS sequence"/>
</dbReference>
<evidence type="ECO:0000259" key="5">
    <source>
        <dbReference type="PROSITE" id="PS50089"/>
    </source>
</evidence>
<sequence>MSNRTTNTLPSRDIWLRLLDAALARQANINENNIIPLDTSVCSICQLPRNSPSSPLIRLPCTHPFHRSCLLSALPLTVRVPSSSSSSSTRLAGPTACPLCGRELFQRIDAAQLMLLQPGLGRRVARGDSGYWSA</sequence>
<dbReference type="AlphaFoldDB" id="A0A6G1GMB1"/>
<evidence type="ECO:0000256" key="2">
    <source>
        <dbReference type="ARBA" id="ARBA00022771"/>
    </source>
</evidence>
<dbReference type="Gene3D" id="3.30.40.10">
    <property type="entry name" value="Zinc/RING finger domain, C3HC4 (zinc finger)"/>
    <property type="match status" value="1"/>
</dbReference>
<dbReference type="OrthoDB" id="3625779at2759"/>
<name>A0A6G1GMB1_9PEZI</name>
<evidence type="ECO:0000256" key="4">
    <source>
        <dbReference type="PROSITE-ProRule" id="PRU00175"/>
    </source>
</evidence>
<keyword evidence="7" id="KW-1185">Reference proteome</keyword>
<gene>
    <name evidence="6" type="ORF">K402DRAFT_398123</name>
</gene>
<dbReference type="SMART" id="SM00184">
    <property type="entry name" value="RING"/>
    <property type="match status" value="1"/>
</dbReference>
<dbReference type="EMBL" id="ML977192">
    <property type="protein sequence ID" value="KAF1981868.1"/>
    <property type="molecule type" value="Genomic_DNA"/>
</dbReference>
<organism evidence="6 7">
    <name type="scientific">Aulographum hederae CBS 113979</name>
    <dbReference type="NCBI Taxonomy" id="1176131"/>
    <lineage>
        <taxon>Eukaryota</taxon>
        <taxon>Fungi</taxon>
        <taxon>Dikarya</taxon>
        <taxon>Ascomycota</taxon>
        <taxon>Pezizomycotina</taxon>
        <taxon>Dothideomycetes</taxon>
        <taxon>Pleosporomycetidae</taxon>
        <taxon>Aulographales</taxon>
        <taxon>Aulographaceae</taxon>
    </lineage>
</organism>
<dbReference type="SUPFAM" id="SSF57850">
    <property type="entry name" value="RING/U-box"/>
    <property type="match status" value="1"/>
</dbReference>
<evidence type="ECO:0000313" key="6">
    <source>
        <dbReference type="EMBL" id="KAF1981868.1"/>
    </source>
</evidence>
<dbReference type="InterPro" id="IPR013083">
    <property type="entry name" value="Znf_RING/FYVE/PHD"/>
</dbReference>
<proteinExistence type="predicted"/>
<reference evidence="6" key="1">
    <citation type="journal article" date="2020" name="Stud. Mycol.">
        <title>101 Dothideomycetes genomes: a test case for predicting lifestyles and emergence of pathogens.</title>
        <authorList>
            <person name="Haridas S."/>
            <person name="Albert R."/>
            <person name="Binder M."/>
            <person name="Bloem J."/>
            <person name="Labutti K."/>
            <person name="Salamov A."/>
            <person name="Andreopoulos B."/>
            <person name="Baker S."/>
            <person name="Barry K."/>
            <person name="Bills G."/>
            <person name="Bluhm B."/>
            <person name="Cannon C."/>
            <person name="Castanera R."/>
            <person name="Culley D."/>
            <person name="Daum C."/>
            <person name="Ezra D."/>
            <person name="Gonzalez J."/>
            <person name="Henrissat B."/>
            <person name="Kuo A."/>
            <person name="Liang C."/>
            <person name="Lipzen A."/>
            <person name="Lutzoni F."/>
            <person name="Magnuson J."/>
            <person name="Mondo S."/>
            <person name="Nolan M."/>
            <person name="Ohm R."/>
            <person name="Pangilinan J."/>
            <person name="Park H.-J."/>
            <person name="Ramirez L."/>
            <person name="Alfaro M."/>
            <person name="Sun H."/>
            <person name="Tritt A."/>
            <person name="Yoshinaga Y."/>
            <person name="Zwiers L.-H."/>
            <person name="Turgeon B."/>
            <person name="Goodwin S."/>
            <person name="Spatafora J."/>
            <person name="Crous P."/>
            <person name="Grigoriev I."/>
        </authorList>
    </citation>
    <scope>NUCLEOTIDE SEQUENCE</scope>
    <source>
        <strain evidence="6">CBS 113979</strain>
    </source>
</reference>
<evidence type="ECO:0000256" key="3">
    <source>
        <dbReference type="ARBA" id="ARBA00022833"/>
    </source>
</evidence>
<protein>
    <recommendedName>
        <fullName evidence="5">RING-type domain-containing protein</fullName>
    </recommendedName>
</protein>
<feature type="domain" description="RING-type" evidence="5">
    <location>
        <begin position="42"/>
        <end position="100"/>
    </location>
</feature>
<dbReference type="InterPro" id="IPR018957">
    <property type="entry name" value="Znf_C3HC4_RING-type"/>
</dbReference>
<keyword evidence="1" id="KW-0479">Metal-binding</keyword>
<dbReference type="InterPro" id="IPR001841">
    <property type="entry name" value="Znf_RING"/>
</dbReference>
<dbReference type="PROSITE" id="PS50089">
    <property type="entry name" value="ZF_RING_2"/>
    <property type="match status" value="1"/>
</dbReference>
<accession>A0A6G1GMB1</accession>
<evidence type="ECO:0000313" key="7">
    <source>
        <dbReference type="Proteomes" id="UP000800041"/>
    </source>
</evidence>
<keyword evidence="3" id="KW-0862">Zinc</keyword>
<keyword evidence="2 4" id="KW-0863">Zinc-finger</keyword>